<evidence type="ECO:0000256" key="10">
    <source>
        <dbReference type="RuleBase" id="RU363110"/>
    </source>
</evidence>
<evidence type="ECO:0000256" key="1">
    <source>
        <dbReference type="ARBA" id="ARBA00004477"/>
    </source>
</evidence>
<dbReference type="AlphaFoldDB" id="A0A6J8EGI8"/>
<proteinExistence type="inferred from homology"/>
<dbReference type="GO" id="GO:0042281">
    <property type="term" value="F:dolichyl pyrophosphate Man9GlcNAc2 alpha-1,3-glucosyltransferase activity"/>
    <property type="evidence" value="ECO:0007669"/>
    <property type="project" value="TreeGrafter"/>
</dbReference>
<keyword evidence="5 10" id="KW-0808">Transferase</keyword>
<evidence type="ECO:0000256" key="4">
    <source>
        <dbReference type="ARBA" id="ARBA00022676"/>
    </source>
</evidence>
<feature type="transmembrane region" description="Helical" evidence="10">
    <location>
        <begin position="386"/>
        <end position="406"/>
    </location>
</feature>
<dbReference type="InterPro" id="IPR004856">
    <property type="entry name" value="Glyco_trans_ALG6/ALG8"/>
</dbReference>
<feature type="transmembrane region" description="Helical" evidence="10">
    <location>
        <begin position="111"/>
        <end position="132"/>
    </location>
</feature>
<dbReference type="PANTHER" id="PTHR12413:SF1">
    <property type="entry name" value="DOLICHYL PYROPHOSPHATE MAN9GLCNAC2 ALPHA-1,3-GLUCOSYLTRANSFERASE"/>
    <property type="match status" value="1"/>
</dbReference>
<keyword evidence="8 10" id="KW-1133">Transmembrane helix</keyword>
<evidence type="ECO:0000256" key="8">
    <source>
        <dbReference type="ARBA" id="ARBA00022989"/>
    </source>
</evidence>
<keyword evidence="4 10" id="KW-0328">Glycosyltransferase</keyword>
<comment type="similarity">
    <text evidence="3 10">Belongs to the ALG6/ALG8 glucosyltransferase family.</text>
</comment>
<feature type="transmembrane region" description="Helical" evidence="10">
    <location>
        <begin position="295"/>
        <end position="316"/>
    </location>
</feature>
<dbReference type="EMBL" id="CACVKT020009043">
    <property type="protein sequence ID" value="CAC5419580.1"/>
    <property type="molecule type" value="Genomic_DNA"/>
</dbReference>
<evidence type="ECO:0000313" key="11">
    <source>
        <dbReference type="EMBL" id="CAC5419580.1"/>
    </source>
</evidence>
<dbReference type="PANTHER" id="PTHR12413">
    <property type="entry name" value="DOLICHYL GLYCOSYLTRANSFERASE"/>
    <property type="match status" value="1"/>
</dbReference>
<name>A0A6J8EGI8_MYTCO</name>
<sequence>MNNIVYVALVSLYAIFVRWCISLNTYSGAGKKPMFGDYEAQRHWMEISYNLPVHSWYTNSSVNNLLYWGLDYPPLTAYHSWICGFLSQKINPEWVKLNTSRGYERYEHKLFMRYTVLFADVVLFFPVIFLIFKQMKIGETQMIKAAMLTLMYPGLILIDHGHFQYNCISLGLMLFGVLFLSQGRDLLGSIAFCLALNYKQMELYHALPFFCYLLGICFRSQNQNGFFRLIKIGLAVITTFVFCWLPFLSSVESAIQVLHRLFPFARGLYEDKVANVWCTLSLVIKLKNILTTDHIILLCLVSTLVMLLPSSLDLLIRPSIQRFKLALINSSLVFFLFSFQVHEKSILIPAIVVCLQINKEPFWCVWFGVLSTFSMLPLLIKDGLTTAFIGCTLLYIILSLTLYDLVQYTGWKKSLQKLMFSMSILGMAVLTIGSLTVKPPVHLPDLFPVLVSAYSCVHFVIFLFYFHYRQFTLANDRVDEVVLKKKMS</sequence>
<reference evidence="11 12" key="1">
    <citation type="submission" date="2020-06" db="EMBL/GenBank/DDBJ databases">
        <authorList>
            <person name="Li R."/>
            <person name="Bekaert M."/>
        </authorList>
    </citation>
    <scope>NUCLEOTIDE SEQUENCE [LARGE SCALE GENOMIC DNA]</scope>
    <source>
        <strain evidence="12">wild</strain>
    </source>
</reference>
<dbReference type="EC" id="2.4.1.-" evidence="10"/>
<organism evidence="11 12">
    <name type="scientific">Mytilus coruscus</name>
    <name type="common">Sea mussel</name>
    <dbReference type="NCBI Taxonomy" id="42192"/>
    <lineage>
        <taxon>Eukaryota</taxon>
        <taxon>Metazoa</taxon>
        <taxon>Spiralia</taxon>
        <taxon>Lophotrochozoa</taxon>
        <taxon>Mollusca</taxon>
        <taxon>Bivalvia</taxon>
        <taxon>Autobranchia</taxon>
        <taxon>Pteriomorphia</taxon>
        <taxon>Mytilida</taxon>
        <taxon>Mytiloidea</taxon>
        <taxon>Mytilidae</taxon>
        <taxon>Mytilinae</taxon>
        <taxon>Mytilus</taxon>
    </lineage>
</organism>
<dbReference type="OrthoDB" id="4983at2759"/>
<comment type="subcellular location">
    <subcellularLocation>
        <location evidence="1 10">Endoplasmic reticulum membrane</location>
        <topology evidence="1 10">Multi-pass membrane protein</topology>
    </subcellularLocation>
</comment>
<accession>A0A6J8EGI8</accession>
<feature type="transmembrane region" description="Helical" evidence="10">
    <location>
        <begin position="163"/>
        <end position="181"/>
    </location>
</feature>
<evidence type="ECO:0000256" key="5">
    <source>
        <dbReference type="ARBA" id="ARBA00022679"/>
    </source>
</evidence>
<dbReference type="Proteomes" id="UP000507470">
    <property type="component" value="Unassembled WGS sequence"/>
</dbReference>
<evidence type="ECO:0000256" key="6">
    <source>
        <dbReference type="ARBA" id="ARBA00022692"/>
    </source>
</evidence>
<evidence type="ECO:0000256" key="2">
    <source>
        <dbReference type="ARBA" id="ARBA00004922"/>
    </source>
</evidence>
<evidence type="ECO:0000256" key="9">
    <source>
        <dbReference type="ARBA" id="ARBA00023136"/>
    </source>
</evidence>
<protein>
    <recommendedName>
        <fullName evidence="10">Alpha-1,3-glucosyltransferase</fullName>
        <ecNumber evidence="10">2.4.1.-</ecNumber>
    </recommendedName>
</protein>
<feature type="transmembrane region" description="Helical" evidence="10">
    <location>
        <begin position="362"/>
        <end position="380"/>
    </location>
</feature>
<keyword evidence="9 10" id="KW-0472">Membrane</keyword>
<dbReference type="GO" id="GO:0005789">
    <property type="term" value="C:endoplasmic reticulum membrane"/>
    <property type="evidence" value="ECO:0007669"/>
    <property type="project" value="UniProtKB-SubCell"/>
</dbReference>
<feature type="transmembrane region" description="Helical" evidence="10">
    <location>
        <begin position="6"/>
        <end position="26"/>
    </location>
</feature>
<evidence type="ECO:0000256" key="3">
    <source>
        <dbReference type="ARBA" id="ARBA00008715"/>
    </source>
</evidence>
<keyword evidence="6 10" id="KW-0812">Transmembrane</keyword>
<dbReference type="UniPathway" id="UPA00378"/>
<evidence type="ECO:0000313" key="12">
    <source>
        <dbReference type="Proteomes" id="UP000507470"/>
    </source>
</evidence>
<feature type="transmembrane region" description="Helical" evidence="10">
    <location>
        <begin position="227"/>
        <end position="248"/>
    </location>
</feature>
<comment type="pathway">
    <text evidence="2 10">Protein modification; protein glycosylation.</text>
</comment>
<feature type="transmembrane region" description="Helical" evidence="10">
    <location>
        <begin position="449"/>
        <end position="468"/>
    </location>
</feature>
<evidence type="ECO:0000256" key="7">
    <source>
        <dbReference type="ARBA" id="ARBA00022824"/>
    </source>
</evidence>
<feature type="transmembrane region" description="Helical" evidence="10">
    <location>
        <begin position="418"/>
        <end position="437"/>
    </location>
</feature>
<gene>
    <name evidence="11" type="ORF">MCOR_51901</name>
</gene>
<keyword evidence="12" id="KW-1185">Reference proteome</keyword>
<dbReference type="Pfam" id="PF03155">
    <property type="entry name" value="Alg6_Alg8"/>
    <property type="match status" value="1"/>
</dbReference>
<keyword evidence="7 10" id="KW-0256">Endoplasmic reticulum</keyword>